<dbReference type="EMBL" id="JBHRTA010000038">
    <property type="protein sequence ID" value="MFC3198500.1"/>
    <property type="molecule type" value="Genomic_DNA"/>
</dbReference>
<keyword evidence="2" id="KW-1185">Reference proteome</keyword>
<evidence type="ECO:0000313" key="2">
    <source>
        <dbReference type="Proteomes" id="UP001595526"/>
    </source>
</evidence>
<comment type="caution">
    <text evidence="1">The sequence shown here is derived from an EMBL/GenBank/DDBJ whole genome shotgun (WGS) entry which is preliminary data.</text>
</comment>
<evidence type="ECO:0000313" key="1">
    <source>
        <dbReference type="EMBL" id="MFC3198500.1"/>
    </source>
</evidence>
<protein>
    <submittedName>
        <fullName evidence="1">DUF2490 domain-containing protein</fullName>
    </submittedName>
</protein>
<dbReference type="InterPro" id="IPR019619">
    <property type="entry name" value="DUF2490"/>
</dbReference>
<reference evidence="2" key="1">
    <citation type="journal article" date="2019" name="Int. J. Syst. Evol. Microbiol.">
        <title>The Global Catalogue of Microorganisms (GCM) 10K type strain sequencing project: providing services to taxonomists for standard genome sequencing and annotation.</title>
        <authorList>
            <consortium name="The Broad Institute Genomics Platform"/>
            <consortium name="The Broad Institute Genome Sequencing Center for Infectious Disease"/>
            <person name="Wu L."/>
            <person name="Ma J."/>
        </authorList>
    </citation>
    <scope>NUCLEOTIDE SEQUENCE [LARGE SCALE GENOMIC DNA]</scope>
    <source>
        <strain evidence="2">KCTC 52416</strain>
    </source>
</reference>
<proteinExistence type="predicted"/>
<name>A0ABV7JKB1_9SPHI</name>
<dbReference type="RefSeq" id="WP_379023222.1">
    <property type="nucleotide sequence ID" value="NZ_JBHRTA010000038.1"/>
</dbReference>
<dbReference type="Proteomes" id="UP001595526">
    <property type="component" value="Unassembled WGS sequence"/>
</dbReference>
<accession>A0ABV7JKB1</accession>
<sequence>MDLPLQHAVRKWGLIVIFIQLSLYAQAQDHTFNSWFAWFNNVKFSERWGMNNDIQFRAGKDWNSSSLLLIRPGVNYYINERHTASMGYATTLVTNELSDNSRRLTEHRIWQQYIISDKLLGFSVQHRFRLEQRFLKRPDETAFAQRARYFIRGIIPVNSPLEKKFDRGLFISLQNELFFNIQNKNTLNGRFFDQNRAYLSFGYRLSPRFDLEAGYMNQFLLRNTAPNAFVHIGQIGFYSRL</sequence>
<organism evidence="1 2">
    <name type="scientific">Parapedobacter deserti</name>
    <dbReference type="NCBI Taxonomy" id="1912957"/>
    <lineage>
        <taxon>Bacteria</taxon>
        <taxon>Pseudomonadati</taxon>
        <taxon>Bacteroidota</taxon>
        <taxon>Sphingobacteriia</taxon>
        <taxon>Sphingobacteriales</taxon>
        <taxon>Sphingobacteriaceae</taxon>
        <taxon>Parapedobacter</taxon>
    </lineage>
</organism>
<gene>
    <name evidence="1" type="ORF">ACFOET_12820</name>
</gene>
<dbReference type="Pfam" id="PF10677">
    <property type="entry name" value="DUF2490"/>
    <property type="match status" value="1"/>
</dbReference>